<sequence length="61" mass="7061">MVLLVFFGLLNTKTGREEIDGLDFQEFNYSVQNDLVLMPASRYFKSDFFHPNIIAIIMMIG</sequence>
<evidence type="ECO:0000313" key="1">
    <source>
        <dbReference type="EMBL" id="PWH87110.1"/>
    </source>
</evidence>
<dbReference type="EMBL" id="QFRJ01000001">
    <property type="protein sequence ID" value="PWH87110.1"/>
    <property type="molecule type" value="Genomic_DNA"/>
</dbReference>
<comment type="caution">
    <text evidence="1">The sequence shown here is derived from an EMBL/GenBank/DDBJ whole genome shotgun (WGS) entry which is preliminary data.</text>
</comment>
<organism evidence="1 2">
    <name type="scientific">Brumimicrobium oceani</name>
    <dbReference type="NCBI Taxonomy" id="2100725"/>
    <lineage>
        <taxon>Bacteria</taxon>
        <taxon>Pseudomonadati</taxon>
        <taxon>Bacteroidota</taxon>
        <taxon>Flavobacteriia</taxon>
        <taxon>Flavobacteriales</taxon>
        <taxon>Crocinitomicaceae</taxon>
        <taxon>Brumimicrobium</taxon>
    </lineage>
</organism>
<protein>
    <submittedName>
        <fullName evidence="1">Uncharacterized protein</fullName>
    </submittedName>
</protein>
<proteinExistence type="predicted"/>
<gene>
    <name evidence="1" type="ORF">DIT68_02280</name>
</gene>
<accession>A0A2U2XH94</accession>
<name>A0A2U2XH94_9FLAO</name>
<keyword evidence="2" id="KW-1185">Reference proteome</keyword>
<reference evidence="1 2" key="2">
    <citation type="submission" date="2018-05" db="EMBL/GenBank/DDBJ databases">
        <authorList>
            <person name="Lanie J.A."/>
            <person name="Ng W.-L."/>
            <person name="Kazmierczak K.M."/>
            <person name="Andrzejewski T.M."/>
            <person name="Davidsen T.M."/>
            <person name="Wayne K.J."/>
            <person name="Tettelin H."/>
            <person name="Glass J.I."/>
            <person name="Rusch D."/>
            <person name="Podicherti R."/>
            <person name="Tsui H.-C.T."/>
            <person name="Winkler M.E."/>
        </authorList>
    </citation>
    <scope>NUCLEOTIDE SEQUENCE [LARGE SCALE GENOMIC DNA]</scope>
    <source>
        <strain evidence="1 2">C305</strain>
    </source>
</reference>
<dbReference type="AlphaFoldDB" id="A0A2U2XH94"/>
<evidence type="ECO:0000313" key="2">
    <source>
        <dbReference type="Proteomes" id="UP000245370"/>
    </source>
</evidence>
<dbReference type="Proteomes" id="UP000245370">
    <property type="component" value="Unassembled WGS sequence"/>
</dbReference>
<reference evidence="1 2" key="1">
    <citation type="submission" date="2018-05" db="EMBL/GenBank/DDBJ databases">
        <title>Brumimicrobium oceani sp. nov., isolated from coastal sediment.</title>
        <authorList>
            <person name="Kou Y."/>
        </authorList>
    </citation>
    <scope>NUCLEOTIDE SEQUENCE [LARGE SCALE GENOMIC DNA]</scope>
    <source>
        <strain evidence="1 2">C305</strain>
    </source>
</reference>